<dbReference type="Proteomes" id="UP000045039">
    <property type="component" value="Unassembled WGS sequence"/>
</dbReference>
<dbReference type="InterPro" id="IPR000182">
    <property type="entry name" value="GNAT_dom"/>
</dbReference>
<keyword evidence="1 5" id="KW-0808">Transferase</keyword>
<organism evidence="5 12">
    <name type="scientific">Pseudomonas aeruginosa</name>
    <dbReference type="NCBI Taxonomy" id="287"/>
    <lineage>
        <taxon>Bacteria</taxon>
        <taxon>Pseudomonadati</taxon>
        <taxon>Pseudomonadota</taxon>
        <taxon>Gammaproteobacteria</taxon>
        <taxon>Pseudomonadales</taxon>
        <taxon>Pseudomonadaceae</taxon>
        <taxon>Pseudomonas</taxon>
    </lineage>
</organism>
<dbReference type="Proteomes" id="UP000284767">
    <property type="component" value="Unassembled WGS sequence"/>
</dbReference>
<accession>A0A1S1C0G9</accession>
<dbReference type="Gene3D" id="3.40.630.30">
    <property type="match status" value="1"/>
</dbReference>
<dbReference type="GO" id="GO:0016747">
    <property type="term" value="F:acyltransferase activity, transferring groups other than amino-acyl groups"/>
    <property type="evidence" value="ECO:0007669"/>
    <property type="project" value="InterPro"/>
</dbReference>
<reference evidence="7 11" key="5">
    <citation type="submission" date="2019-01" db="EMBL/GenBank/DDBJ databases">
        <title>The Pseudomonas aeruginosa pan-genome provides new insights on its population structure, horizontal gene transfer and pathogenicity.</title>
        <authorList>
            <person name="Freschi L."/>
            <person name="Vincent A.T."/>
            <person name="Jeukens J."/>
            <person name="Emond-Rheault J.-G."/>
            <person name="Kukavica-Ibrulj I."/>
            <person name="Dupont M.-J."/>
            <person name="Charette S.J."/>
            <person name="Boyle B."/>
            <person name="Levesque R.C."/>
        </authorList>
    </citation>
    <scope>NUCLEOTIDE SEQUENCE [LARGE SCALE GENOMIC DNA]</scope>
    <source>
        <strain evidence="7 11">PA-W36</strain>
    </source>
</reference>
<protein>
    <submittedName>
        <fullName evidence="5">GNAT family N-acetyltransferase</fullName>
    </submittedName>
    <submittedName>
        <fullName evidence="4">N-acetyltransferase YjaB</fullName>
        <ecNumber evidence="4 8">2.3.1.-</ecNumber>
    </submittedName>
</protein>
<dbReference type="PANTHER" id="PTHR43800:SF1">
    <property type="entry name" value="PEPTIDYL-LYSINE N-ACETYLTRANSFERASE YJAB"/>
    <property type="match status" value="1"/>
</dbReference>
<reference evidence="8" key="8">
    <citation type="submission" date="2023-10" db="EMBL/GenBank/DDBJ databases">
        <title>Pathogen: clinical or host-associated sample.</title>
        <authorList>
            <person name="Hergert J."/>
            <person name="Casey R."/>
            <person name="Wagner J."/>
            <person name="Young E.L."/>
            <person name="Oakeson K.F."/>
        </authorList>
    </citation>
    <scope>NUCLEOTIDE SEQUENCE</scope>
    <source>
        <strain evidence="8">2021CK-01020</strain>
    </source>
</reference>
<dbReference type="OMA" id="RAVNFYH"/>
<accession>A0A069QCZ8</accession>
<dbReference type="Proteomes" id="UP000253594">
    <property type="component" value="Unassembled WGS sequence"/>
</dbReference>
<dbReference type="Proteomes" id="UP000433532">
    <property type="component" value="Unassembled WGS sequence"/>
</dbReference>
<evidence type="ECO:0000313" key="4">
    <source>
        <dbReference type="EMBL" id="CRP20209.1"/>
    </source>
</evidence>
<dbReference type="EMBL" id="QORE01000053">
    <property type="protein sequence ID" value="RCI76271.1"/>
    <property type="molecule type" value="Genomic_DNA"/>
</dbReference>
<dbReference type="Pfam" id="PF13508">
    <property type="entry name" value="Acetyltransf_7"/>
    <property type="match status" value="1"/>
</dbReference>
<dbReference type="Proteomes" id="UP001297540">
    <property type="component" value="Chromosome"/>
</dbReference>
<reference evidence="8" key="7">
    <citation type="submission" date="2023-06" db="EMBL/GenBank/DDBJ databases">
        <authorList>
            <consortium name="Clinical and Environmental Microbiology Branch: Whole genome sequencing antimicrobial resistance pathogens in the healthcare setting"/>
        </authorList>
    </citation>
    <scope>NUCLEOTIDE SEQUENCE</scope>
    <source>
        <strain evidence="8">2021CK-01020</strain>
    </source>
</reference>
<sequence>MSSPPKIRRYIPADRDATLAIWLEASRVGHGFLGEAELQKQKALVRDHYLDASETWLALDGDTPLGFIGLLDAFIGGLFVAPTAHGRGIGRQLVEHAATLKGALEVEVYAANREALGFYARCGFVESGRRPRDDEGRALEIVQLRREH</sequence>
<dbReference type="InterPro" id="IPR016181">
    <property type="entry name" value="Acyl_CoA_acyltransferase"/>
</dbReference>
<name>A0A069QCZ8_PSEAI</name>
<evidence type="ECO:0000259" key="3">
    <source>
        <dbReference type="PROSITE" id="PS51186"/>
    </source>
</evidence>
<evidence type="ECO:0000313" key="8">
    <source>
        <dbReference type="EMBL" id="WOS78390.1"/>
    </source>
</evidence>
<evidence type="ECO:0000313" key="9">
    <source>
        <dbReference type="Proteomes" id="UP000045039"/>
    </source>
</evidence>
<gene>
    <name evidence="4" type="primary">yjaB_1</name>
    <name evidence="6" type="ORF">DT376_03245</name>
    <name evidence="5" type="ORF">GNQ48_09350</name>
    <name evidence="7" type="ORF">IPC1295_25340</name>
    <name evidence="8" type="ORF">L4V69_04425</name>
    <name evidence="4" type="ORF">PAERUG_P19_London_7_VIM_2_05_10_03745</name>
</gene>
<reference evidence="7 11" key="3">
    <citation type="submission" date="2017-08" db="EMBL/GenBank/DDBJ databases">
        <authorList>
            <person name="Feschi L."/>
            <person name="Jeukens J."/>
            <person name="Emond-Rheault J.-G."/>
            <person name="Kukavica-Ibrulj I."/>
            <person name="Boyle B."/>
            <person name="Levesque R.C."/>
        </authorList>
    </citation>
    <scope>NUCLEOTIDE SEQUENCE [LARGE SCALE GENOMIC DNA]</scope>
    <source>
        <strain evidence="7 11">PA-W36</strain>
    </source>
</reference>
<dbReference type="EMBL" id="CP136986">
    <property type="protein sequence ID" value="WOS78390.1"/>
    <property type="molecule type" value="Genomic_DNA"/>
</dbReference>
<dbReference type="EC" id="2.3.1.-" evidence="4 8"/>
<dbReference type="EMBL" id="NSNE01000018">
    <property type="protein sequence ID" value="RPM08852.1"/>
    <property type="molecule type" value="Genomic_DNA"/>
</dbReference>
<dbReference type="SUPFAM" id="SSF55729">
    <property type="entry name" value="Acyl-CoA N-acyltransferases (Nat)"/>
    <property type="match status" value="1"/>
</dbReference>
<feature type="domain" description="N-acetyltransferase" evidence="3">
    <location>
        <begin position="5"/>
        <end position="146"/>
    </location>
</feature>
<proteinExistence type="predicted"/>
<dbReference type="EMBL" id="WOAD01000005">
    <property type="protein sequence ID" value="MUI35214.1"/>
    <property type="molecule type" value="Genomic_DNA"/>
</dbReference>
<dbReference type="PROSITE" id="PS51186">
    <property type="entry name" value="GNAT"/>
    <property type="match status" value="1"/>
</dbReference>
<evidence type="ECO:0000256" key="2">
    <source>
        <dbReference type="ARBA" id="ARBA00023315"/>
    </source>
</evidence>
<dbReference type="KEGG" id="paeb:NCGM1900_0240"/>
<evidence type="ECO:0000313" key="5">
    <source>
        <dbReference type="EMBL" id="MUI35214.1"/>
    </source>
</evidence>
<reference evidence="4" key="2">
    <citation type="submission" date="2015-06" db="EMBL/GenBank/DDBJ databases">
        <authorList>
            <person name="Radhakrishnan R."/>
            <person name="Underwood A."/>
            <person name="Al-Shahib A."/>
        </authorList>
    </citation>
    <scope>NUCLEOTIDE SEQUENCE</scope>
    <source>
        <strain evidence="4">P19_London_7_VIM_2_05_10</strain>
    </source>
</reference>
<dbReference type="SMR" id="A0A069QCZ8"/>
<evidence type="ECO:0000313" key="7">
    <source>
        <dbReference type="EMBL" id="RPM08852.1"/>
    </source>
</evidence>
<evidence type="ECO:0000313" key="10">
    <source>
        <dbReference type="Proteomes" id="UP000253594"/>
    </source>
</evidence>
<reference evidence="9" key="1">
    <citation type="submission" date="2015-06" db="EMBL/GenBank/DDBJ databases">
        <authorList>
            <person name="Radhakrishnan Rajesh"/>
            <person name="Underwood Anthony"/>
            <person name="Al-Shahib Ali"/>
        </authorList>
    </citation>
    <scope>NUCLEOTIDE SEQUENCE [LARGE SCALE GENOMIC DNA]</scope>
    <source>
        <strain evidence="9">P19_London_7_VIM_2_05_10</strain>
    </source>
</reference>
<dbReference type="RefSeq" id="WP_003084100.1">
    <property type="nucleotide sequence ID" value="NZ_AP014622.1"/>
</dbReference>
<evidence type="ECO:0000313" key="11">
    <source>
        <dbReference type="Proteomes" id="UP000284767"/>
    </source>
</evidence>
<reference evidence="5 12" key="6">
    <citation type="submission" date="2019-11" db="EMBL/GenBank/DDBJ databases">
        <title>Genomes of ocular Pseudomonas aeruginosa isolates.</title>
        <authorList>
            <person name="Khan M."/>
            <person name="Rice S.A."/>
            <person name="Willcox M.D.P."/>
            <person name="Stapleton F."/>
        </authorList>
    </citation>
    <scope>NUCLEOTIDE SEQUENCE [LARGE SCALE GENOMIC DNA]</scope>
    <source>
        <strain evidence="5 12">PA221</strain>
    </source>
</reference>
<dbReference type="EMBL" id="CVVU01000211">
    <property type="protein sequence ID" value="CRP20209.1"/>
    <property type="molecule type" value="Genomic_DNA"/>
</dbReference>
<keyword evidence="2 4" id="KW-0012">Acyltransferase</keyword>
<evidence type="ECO:0000313" key="12">
    <source>
        <dbReference type="Proteomes" id="UP000433532"/>
    </source>
</evidence>
<dbReference type="AlphaFoldDB" id="A0A069QCZ8"/>
<reference evidence="6 10" key="4">
    <citation type="submission" date="2018-07" db="EMBL/GenBank/DDBJ databases">
        <title>Mechanisms of high-level aminoglycoside resistance among Gram-negative pathogens in Brazil.</title>
        <authorList>
            <person name="Ballaben A.S."/>
            <person name="Darini A.L.C."/>
            <person name="Doi Y."/>
        </authorList>
    </citation>
    <scope>NUCLEOTIDE SEQUENCE [LARGE SCALE GENOMIC DNA]</scope>
    <source>
        <strain evidence="6 10">B2-305</strain>
    </source>
</reference>
<evidence type="ECO:0000313" key="6">
    <source>
        <dbReference type="EMBL" id="RCI76271.1"/>
    </source>
</evidence>
<dbReference type="CDD" id="cd04301">
    <property type="entry name" value="NAT_SF"/>
    <property type="match status" value="1"/>
</dbReference>
<evidence type="ECO:0000256" key="1">
    <source>
        <dbReference type="ARBA" id="ARBA00022679"/>
    </source>
</evidence>
<dbReference type="PANTHER" id="PTHR43800">
    <property type="entry name" value="PEPTIDYL-LYSINE N-ACETYLTRANSFERASE YJAB"/>
    <property type="match status" value="1"/>
</dbReference>